<keyword evidence="2" id="KW-1185">Reference proteome</keyword>
<protein>
    <submittedName>
        <fullName evidence="1">Uncharacterized protein</fullName>
    </submittedName>
</protein>
<gene>
    <name evidence="1" type="ORF">ACCO45_010116</name>
</gene>
<name>A0ACC4DEM4_PURLI</name>
<evidence type="ECO:0000313" key="1">
    <source>
        <dbReference type="EMBL" id="KAL3954553.1"/>
    </source>
</evidence>
<organism evidence="1 2">
    <name type="scientific">Purpureocillium lilacinum</name>
    <name type="common">Paecilomyces lilacinus</name>
    <dbReference type="NCBI Taxonomy" id="33203"/>
    <lineage>
        <taxon>Eukaryota</taxon>
        <taxon>Fungi</taxon>
        <taxon>Dikarya</taxon>
        <taxon>Ascomycota</taxon>
        <taxon>Pezizomycotina</taxon>
        <taxon>Sordariomycetes</taxon>
        <taxon>Hypocreomycetidae</taxon>
        <taxon>Hypocreales</taxon>
        <taxon>Ophiocordycipitaceae</taxon>
        <taxon>Purpureocillium</taxon>
    </lineage>
</organism>
<reference evidence="1" key="1">
    <citation type="submission" date="2024-12" db="EMBL/GenBank/DDBJ databases">
        <title>Comparative genomics and development of molecular markers within Purpureocillium lilacinum and among Purpureocillium species.</title>
        <authorList>
            <person name="Yeh Z.-Y."/>
            <person name="Ni N.-T."/>
            <person name="Lo P.-H."/>
            <person name="Mushyakhwo K."/>
            <person name="Lin C.-F."/>
            <person name="Nai Y.-S."/>
        </authorList>
    </citation>
    <scope>NUCLEOTIDE SEQUENCE</scope>
    <source>
        <strain evidence="1">NCHU-NPUST-175</strain>
    </source>
</reference>
<proteinExistence type="predicted"/>
<evidence type="ECO:0000313" key="2">
    <source>
        <dbReference type="Proteomes" id="UP001638806"/>
    </source>
</evidence>
<accession>A0ACC4DEM4</accession>
<sequence>MLLRLASIAPQRGGLSGAAAAAAAAAASMVPPPRTTSNAACALHPATGWRVSFVQPRQALWLAREVSPSHQAPAPQAAAAAVDVRGETNAVRSNRRFAEVQVAVVGDGSSSSSPGWRDAAGWTRTGGSWPWLRREGRAPARGAWCVVHEVCGRRYEKPQ</sequence>
<dbReference type="EMBL" id="JBGNUJ010000010">
    <property type="protein sequence ID" value="KAL3954553.1"/>
    <property type="molecule type" value="Genomic_DNA"/>
</dbReference>
<dbReference type="Proteomes" id="UP001638806">
    <property type="component" value="Unassembled WGS sequence"/>
</dbReference>
<comment type="caution">
    <text evidence="1">The sequence shown here is derived from an EMBL/GenBank/DDBJ whole genome shotgun (WGS) entry which is preliminary data.</text>
</comment>